<organism evidence="1 2">
    <name type="scientific">Eretmocerus hayati</name>
    <dbReference type="NCBI Taxonomy" id="131215"/>
    <lineage>
        <taxon>Eukaryota</taxon>
        <taxon>Metazoa</taxon>
        <taxon>Ecdysozoa</taxon>
        <taxon>Arthropoda</taxon>
        <taxon>Hexapoda</taxon>
        <taxon>Insecta</taxon>
        <taxon>Pterygota</taxon>
        <taxon>Neoptera</taxon>
        <taxon>Endopterygota</taxon>
        <taxon>Hymenoptera</taxon>
        <taxon>Apocrita</taxon>
        <taxon>Proctotrupomorpha</taxon>
        <taxon>Chalcidoidea</taxon>
        <taxon>Aphelinidae</taxon>
        <taxon>Aphelininae</taxon>
        <taxon>Eretmocerus</taxon>
    </lineage>
</organism>
<evidence type="ECO:0000313" key="2">
    <source>
        <dbReference type="Proteomes" id="UP001239111"/>
    </source>
</evidence>
<comment type="caution">
    <text evidence="1">The sequence shown here is derived from an EMBL/GenBank/DDBJ whole genome shotgun (WGS) entry which is preliminary data.</text>
</comment>
<keyword evidence="2" id="KW-1185">Reference proteome</keyword>
<dbReference type="EMBL" id="CM056741">
    <property type="protein sequence ID" value="KAJ8684675.1"/>
    <property type="molecule type" value="Genomic_DNA"/>
</dbReference>
<reference evidence="1" key="1">
    <citation type="submission" date="2023-04" db="EMBL/GenBank/DDBJ databases">
        <title>A chromosome-level genome assembly of the parasitoid wasp Eretmocerus hayati.</title>
        <authorList>
            <person name="Zhong Y."/>
            <person name="Liu S."/>
            <person name="Liu Y."/>
        </authorList>
    </citation>
    <scope>NUCLEOTIDE SEQUENCE</scope>
    <source>
        <strain evidence="1">ZJU_SS_LIU_2023</strain>
    </source>
</reference>
<accession>A0ACC2PSB8</accession>
<evidence type="ECO:0000313" key="1">
    <source>
        <dbReference type="EMBL" id="KAJ8684675.1"/>
    </source>
</evidence>
<sequence length="126" mass="13995">MLMEPKLEQLKLRKPTIWSVPSRRGDCYIRMTDIKGSRSNTEAHISCAEISPSTRPDKATFAGRKTSERNEPMDMNPIGVGEMGFDDSSNGNLSGDEEEGYLPAGKKEAPLIFDKKSSMIVNKNQT</sequence>
<name>A0ACC2PSB8_9HYME</name>
<gene>
    <name evidence="1" type="ORF">QAD02_020468</name>
</gene>
<dbReference type="Proteomes" id="UP001239111">
    <property type="component" value="Chromosome 1"/>
</dbReference>
<protein>
    <submittedName>
        <fullName evidence="1">Uncharacterized protein</fullName>
    </submittedName>
</protein>
<proteinExistence type="predicted"/>